<name>H1HK06_9BACT</name>
<dbReference type="EMBL" id="AGEK01000016">
    <property type="protein sequence ID" value="EHO72907.1"/>
    <property type="molecule type" value="Genomic_DNA"/>
</dbReference>
<dbReference type="Proteomes" id="UP000003167">
    <property type="component" value="Unassembled WGS sequence"/>
</dbReference>
<dbReference type="OrthoDB" id="1082961at2"/>
<evidence type="ECO:0000313" key="2">
    <source>
        <dbReference type="EMBL" id="EHO72907.1"/>
    </source>
</evidence>
<dbReference type="HOGENOM" id="CLU_200506_1_0_10"/>
<dbReference type="RefSeq" id="WP_008564212.1">
    <property type="nucleotide sequence ID" value="NZ_JH594501.1"/>
</dbReference>
<proteinExistence type="predicted"/>
<organism evidence="2 3">
    <name type="scientific">Segatella maculosa OT 289</name>
    <dbReference type="NCBI Taxonomy" id="999422"/>
    <lineage>
        <taxon>Bacteria</taxon>
        <taxon>Pseudomonadati</taxon>
        <taxon>Bacteroidota</taxon>
        <taxon>Bacteroidia</taxon>
        <taxon>Bacteroidales</taxon>
        <taxon>Prevotellaceae</taxon>
        <taxon>Segatella</taxon>
    </lineage>
</organism>
<protein>
    <submittedName>
        <fullName evidence="2">Uncharacterized protein</fullName>
    </submittedName>
</protein>
<evidence type="ECO:0000256" key="1">
    <source>
        <dbReference type="SAM" id="MobiDB-lite"/>
    </source>
</evidence>
<dbReference type="PATRIC" id="fig|999422.3.peg.496"/>
<dbReference type="AlphaFoldDB" id="H1HK06"/>
<evidence type="ECO:0000313" key="3">
    <source>
        <dbReference type="Proteomes" id="UP000003167"/>
    </source>
</evidence>
<keyword evidence="3" id="KW-1185">Reference proteome</keyword>
<sequence>MKRKYITPVIEVVHLLTNDNIAQFVVSSKSVGENEGLAKPESSDFEEEKEEETTTVKYNPWED</sequence>
<comment type="caution">
    <text evidence="2">The sequence shown here is derived from an EMBL/GenBank/DDBJ whole genome shotgun (WGS) entry which is preliminary data.</text>
</comment>
<accession>H1HK06</accession>
<reference evidence="2 3" key="1">
    <citation type="submission" date="2011-12" db="EMBL/GenBank/DDBJ databases">
        <title>The Genome Sequence of Prevotella maculosa OT 289.</title>
        <authorList>
            <consortium name="The Broad Institute Genome Sequencing Platform"/>
            <person name="Earl A."/>
            <person name="Ward D."/>
            <person name="Feldgarden M."/>
            <person name="Gevers D."/>
            <person name="Izard J."/>
            <person name="Blanton J.M."/>
            <person name="Mathney J."/>
            <person name="Tanner A.C."/>
            <person name="Dewhirst F.E."/>
            <person name="Young S.K."/>
            <person name="Zeng Q."/>
            <person name="Gargeya S."/>
            <person name="Fitzgerald M."/>
            <person name="Haas B."/>
            <person name="Abouelleil A."/>
            <person name="Alvarado L."/>
            <person name="Arachchi H.M."/>
            <person name="Berlin A."/>
            <person name="Chapman S.B."/>
            <person name="Gearin G."/>
            <person name="Goldberg J."/>
            <person name="Griggs A."/>
            <person name="Gujja S."/>
            <person name="Hansen M."/>
            <person name="Heiman D."/>
            <person name="Howarth C."/>
            <person name="Larimer J."/>
            <person name="Lui A."/>
            <person name="MacDonald P.J.P."/>
            <person name="McCowen C."/>
            <person name="Montmayeur A."/>
            <person name="Murphy C."/>
            <person name="Neiman D."/>
            <person name="Pearson M."/>
            <person name="Priest M."/>
            <person name="Roberts A."/>
            <person name="Saif S."/>
            <person name="Shea T."/>
            <person name="Sisk P."/>
            <person name="Stolte C."/>
            <person name="Sykes S."/>
            <person name="Wortman J."/>
            <person name="Nusbaum C."/>
            <person name="Birren B."/>
        </authorList>
    </citation>
    <scope>NUCLEOTIDE SEQUENCE [LARGE SCALE GENOMIC DNA]</scope>
    <source>
        <strain evidence="2 3">OT 289</strain>
    </source>
</reference>
<feature type="compositionally biased region" description="Acidic residues" evidence="1">
    <location>
        <begin position="43"/>
        <end position="53"/>
    </location>
</feature>
<gene>
    <name evidence="2" type="ORF">HMPREF9944_00500</name>
</gene>
<feature type="region of interest" description="Disordered" evidence="1">
    <location>
        <begin position="31"/>
        <end position="63"/>
    </location>
</feature>